<evidence type="ECO:0000259" key="2">
    <source>
        <dbReference type="Pfam" id="PF00501"/>
    </source>
</evidence>
<reference evidence="4 5" key="1">
    <citation type="journal article" date="2012" name="J. Bacteriol.">
        <title>Genome sequence of the bacterium Streptomyces davawensis JCM 4913 and heterologous production of the unique antibiotic roseoflavin.</title>
        <authorList>
            <person name="Jankowitsch F."/>
            <person name="Schwarz J."/>
            <person name="Ruckert C."/>
            <person name="Gust B."/>
            <person name="Szczepanowski R."/>
            <person name="Blom J."/>
            <person name="Pelzer S."/>
            <person name="Kalinowski J."/>
            <person name="Mack M."/>
        </authorList>
    </citation>
    <scope>NUCLEOTIDE SEQUENCE [LARGE SCALE GENOMIC DNA]</scope>
    <source>
        <strain evidence="5">DSM 101723 / JCM 4913 / KCC S-0913 / 768</strain>
    </source>
</reference>
<feature type="region of interest" description="Disordered" evidence="1">
    <location>
        <begin position="111"/>
        <end position="132"/>
    </location>
</feature>
<evidence type="ECO:0000259" key="3">
    <source>
        <dbReference type="Pfam" id="PF13193"/>
    </source>
</evidence>
<dbReference type="SUPFAM" id="SSF56801">
    <property type="entry name" value="Acetyl-CoA synthetase-like"/>
    <property type="match status" value="1"/>
</dbReference>
<accession>K4R1H6</accession>
<feature type="domain" description="AMP-dependent synthetase/ligase" evidence="2">
    <location>
        <begin position="13"/>
        <end position="352"/>
    </location>
</feature>
<dbReference type="Pfam" id="PF00501">
    <property type="entry name" value="AMP-binding"/>
    <property type="match status" value="1"/>
</dbReference>
<dbReference type="STRING" id="1214101.BN159_2135"/>
<dbReference type="Pfam" id="PF13193">
    <property type="entry name" value="AMP-binding_C"/>
    <property type="match status" value="1"/>
</dbReference>
<evidence type="ECO:0000256" key="1">
    <source>
        <dbReference type="SAM" id="MobiDB-lite"/>
    </source>
</evidence>
<dbReference type="GO" id="GO:0005829">
    <property type="term" value="C:cytosol"/>
    <property type="evidence" value="ECO:0007669"/>
    <property type="project" value="TreeGrafter"/>
</dbReference>
<dbReference type="GO" id="GO:0044550">
    <property type="term" value="P:secondary metabolite biosynthetic process"/>
    <property type="evidence" value="ECO:0007669"/>
    <property type="project" value="TreeGrafter"/>
</dbReference>
<dbReference type="InterPro" id="IPR010071">
    <property type="entry name" value="AA_adenyl_dom"/>
</dbReference>
<dbReference type="InterPro" id="IPR020845">
    <property type="entry name" value="AMP-binding_CS"/>
</dbReference>
<dbReference type="EMBL" id="HE971709">
    <property type="protein sequence ID" value="CCK26514.1"/>
    <property type="molecule type" value="Genomic_DNA"/>
</dbReference>
<dbReference type="NCBIfam" id="TIGR01733">
    <property type="entry name" value="AA-adenyl-dom"/>
    <property type="match status" value="1"/>
</dbReference>
<dbReference type="GO" id="GO:0043041">
    <property type="term" value="P:amino acid activation for nonribosomal peptide biosynthetic process"/>
    <property type="evidence" value="ECO:0007669"/>
    <property type="project" value="TreeGrafter"/>
</dbReference>
<dbReference type="HOGENOM" id="CLU_000022_2_12_11"/>
<dbReference type="Proteomes" id="UP000008043">
    <property type="component" value="Chromosome"/>
</dbReference>
<dbReference type="Gene3D" id="3.30.300.30">
    <property type="match status" value="1"/>
</dbReference>
<name>K4R1H6_STRDJ</name>
<evidence type="ECO:0000313" key="4">
    <source>
        <dbReference type="EMBL" id="CCK26514.1"/>
    </source>
</evidence>
<dbReference type="InterPro" id="IPR045851">
    <property type="entry name" value="AMP-bd_C_sf"/>
</dbReference>
<sequence>MAGAAYERMDESFARVAARQPDAVAVEDRGSTVTYAGLQRAAERIADALLRAGVPSGGLVGLRAGRGAQAIAGMLGIWRHGCGYVPVDPRYPQARQDYLLADSGVGHVVTENAETGEPTVEPSGREPGGGAPVPPDTAYVIYTSGSTGDPKGVVVRHANVRALLDGCASYSVGPDDVWSFFHSPSFDFSVWEIWGALSSGGRVVVVPDELTTDPAALADLLAARKVTVLSQVPSVFAYLVRGLEDHPVPLPALRYVVFGGEAVNARAVRRWNALGLAPGAELHNMYGITEITVHATDTVVDAAKLRRHLMGTPIGRALPHLRIALLEDSTPVPPGVPGELHVAGAGVAHGYLGRPELTAQRFVRLDLDGSADVWYRTGDYAVAGEDGELEFLGRRDEQVKLRGFRIELGEIEAALQDLPEVRECAVVLTESPGGEPLLAACYVPKEGPVEDGLLREALGAVLPRHMLPSAYVSLPELPLTLSGKLDRGALVPLVAESAGPPATPGN</sequence>
<dbReference type="PANTHER" id="PTHR45527">
    <property type="entry name" value="NONRIBOSOMAL PEPTIDE SYNTHETASE"/>
    <property type="match status" value="1"/>
</dbReference>
<keyword evidence="5" id="KW-1185">Reference proteome</keyword>
<dbReference type="AlphaFoldDB" id="K4R1H6"/>
<dbReference type="InterPro" id="IPR025110">
    <property type="entry name" value="AMP-bd_C"/>
</dbReference>
<dbReference type="KEGG" id="sdv:BN159_2135"/>
<dbReference type="PANTHER" id="PTHR45527:SF1">
    <property type="entry name" value="FATTY ACID SYNTHASE"/>
    <property type="match status" value="1"/>
</dbReference>
<dbReference type="eggNOG" id="COG1020">
    <property type="taxonomic scope" value="Bacteria"/>
</dbReference>
<dbReference type="InterPro" id="IPR042099">
    <property type="entry name" value="ANL_N_sf"/>
</dbReference>
<feature type="domain" description="AMP-binding enzyme C-terminal" evidence="3">
    <location>
        <begin position="410"/>
        <end position="484"/>
    </location>
</feature>
<dbReference type="GO" id="GO:0031177">
    <property type="term" value="F:phosphopantetheine binding"/>
    <property type="evidence" value="ECO:0007669"/>
    <property type="project" value="TreeGrafter"/>
</dbReference>
<dbReference type="PROSITE" id="PS00455">
    <property type="entry name" value="AMP_BINDING"/>
    <property type="match status" value="1"/>
</dbReference>
<evidence type="ECO:0000313" key="5">
    <source>
        <dbReference type="Proteomes" id="UP000008043"/>
    </source>
</evidence>
<proteinExistence type="predicted"/>
<gene>
    <name evidence="4" type="ORF">BN159_2135</name>
</gene>
<protein>
    <submittedName>
        <fullName evidence="4">Ribosomal peptide synthetase</fullName>
    </submittedName>
</protein>
<dbReference type="InterPro" id="IPR000873">
    <property type="entry name" value="AMP-dep_synth/lig_dom"/>
</dbReference>
<dbReference type="Gene3D" id="3.40.50.12780">
    <property type="entry name" value="N-terminal domain of ligase-like"/>
    <property type="match status" value="1"/>
</dbReference>
<dbReference type="PATRIC" id="fig|1214101.3.peg.2168"/>
<organism evidence="4 5">
    <name type="scientific">Streptomyces davaonensis (strain DSM 101723 / JCM 4913 / KCC S-0913 / 768)</name>
    <dbReference type="NCBI Taxonomy" id="1214101"/>
    <lineage>
        <taxon>Bacteria</taxon>
        <taxon>Bacillati</taxon>
        <taxon>Actinomycetota</taxon>
        <taxon>Actinomycetes</taxon>
        <taxon>Kitasatosporales</taxon>
        <taxon>Streptomycetaceae</taxon>
        <taxon>Streptomyces</taxon>
    </lineage>
</organism>